<dbReference type="PROSITE" id="PS50174">
    <property type="entry name" value="G_PATCH"/>
    <property type="match status" value="1"/>
</dbReference>
<reference evidence="5" key="1">
    <citation type="submission" date="2018-11" db="EMBL/GenBank/DDBJ databases">
        <authorList>
            <person name="Alioto T."/>
            <person name="Alioto T."/>
        </authorList>
    </citation>
    <scope>NUCLEOTIDE SEQUENCE</scope>
</reference>
<evidence type="ECO:0000313" key="5">
    <source>
        <dbReference type="EMBL" id="VDI54358.1"/>
    </source>
</evidence>
<dbReference type="SUPFAM" id="SSF54768">
    <property type="entry name" value="dsRNA-binding domain-like"/>
    <property type="match status" value="1"/>
</dbReference>
<dbReference type="Gene3D" id="3.30.160.20">
    <property type="match status" value="1"/>
</dbReference>
<dbReference type="PANTHER" id="PTHR46528">
    <property type="entry name" value="PROTEIN SON"/>
    <property type="match status" value="1"/>
</dbReference>
<dbReference type="InterPro" id="IPR014720">
    <property type="entry name" value="dsRBD_dom"/>
</dbReference>
<dbReference type="Pfam" id="PF14709">
    <property type="entry name" value="DND1_DSRM"/>
    <property type="match status" value="1"/>
</dbReference>
<dbReference type="FunFam" id="3.30.160.20:FF:000053">
    <property type="entry name" value="protein SON isoform X1"/>
    <property type="match status" value="1"/>
</dbReference>
<dbReference type="SMART" id="SM00443">
    <property type="entry name" value="G_patch"/>
    <property type="match status" value="1"/>
</dbReference>
<sequence>MAKAGSTVAGVDFASIKAGGKSIDELTEFCARIASKEKLKHRPAGLTSSSSSDEGGKKSDDDEDSLIHHPFKVNEKSITLNIRNAVPLPILNAQEKITQQATLRLQFPVDSGNVHRTKELEWVPVQKTETVKTSVVAVTTNAVALPSTTPSGGTTTTTVTAVVPTVSTEVKLMPVKDEDRVFVETQVQEKPVDIRSIISERIKAARQLAENPKDLAAMSAMQKAQHNASLWASSKNLPGKFIGSTGAQILSQEELMGPDKKRQAWAKKDQFHRAAPVKGGIGMALLQKMGWQQGTGLGKNNEGGLEPLALDFKMDRKGLQSQDEYRPSKKVYLNAPVKKDLSGKHPVSALVELCNKRRWGSPDFQMVHEGGPDHKKNFLFKVIVNGTEYQPSVASQNKKFAKAAAATAVLQEMGLVPRDS</sequence>
<gene>
    <name evidence="5" type="ORF">MGAL_10B013491</name>
</gene>
<keyword evidence="1" id="KW-0694">RNA-binding</keyword>
<proteinExistence type="predicted"/>
<dbReference type="PANTHER" id="PTHR46528:SF1">
    <property type="entry name" value="PROTEIN SON"/>
    <property type="match status" value="1"/>
</dbReference>
<keyword evidence="6" id="KW-1185">Reference proteome</keyword>
<dbReference type="GO" id="GO:0003723">
    <property type="term" value="F:RNA binding"/>
    <property type="evidence" value="ECO:0007669"/>
    <property type="project" value="UniProtKB-UniRule"/>
</dbReference>
<dbReference type="InterPro" id="IPR032922">
    <property type="entry name" value="SON"/>
</dbReference>
<dbReference type="InterPro" id="IPR000467">
    <property type="entry name" value="G_patch_dom"/>
</dbReference>
<feature type="domain" description="DRBM" evidence="3">
    <location>
        <begin position="345"/>
        <end position="415"/>
    </location>
</feature>
<dbReference type="AlphaFoldDB" id="A0A8B6FVC4"/>
<dbReference type="CDD" id="cd19870">
    <property type="entry name" value="DSRM_SON-like"/>
    <property type="match status" value="1"/>
</dbReference>
<dbReference type="GO" id="GO:0051726">
    <property type="term" value="P:regulation of cell cycle"/>
    <property type="evidence" value="ECO:0007669"/>
    <property type="project" value="InterPro"/>
</dbReference>
<feature type="region of interest" description="Disordered" evidence="2">
    <location>
        <begin position="38"/>
        <end position="66"/>
    </location>
</feature>
<evidence type="ECO:0000259" key="3">
    <source>
        <dbReference type="PROSITE" id="PS50137"/>
    </source>
</evidence>
<evidence type="ECO:0000256" key="2">
    <source>
        <dbReference type="SAM" id="MobiDB-lite"/>
    </source>
</evidence>
<evidence type="ECO:0000256" key="1">
    <source>
        <dbReference type="PROSITE-ProRule" id="PRU00266"/>
    </source>
</evidence>
<organism evidence="5 6">
    <name type="scientific">Mytilus galloprovincialis</name>
    <name type="common">Mediterranean mussel</name>
    <dbReference type="NCBI Taxonomy" id="29158"/>
    <lineage>
        <taxon>Eukaryota</taxon>
        <taxon>Metazoa</taxon>
        <taxon>Spiralia</taxon>
        <taxon>Lophotrochozoa</taxon>
        <taxon>Mollusca</taxon>
        <taxon>Bivalvia</taxon>
        <taxon>Autobranchia</taxon>
        <taxon>Pteriomorphia</taxon>
        <taxon>Mytilida</taxon>
        <taxon>Mytiloidea</taxon>
        <taxon>Mytilidae</taxon>
        <taxon>Mytilinae</taxon>
        <taxon>Mytilus</taxon>
    </lineage>
</organism>
<comment type="caution">
    <text evidence="5">The sequence shown here is derived from an EMBL/GenBank/DDBJ whole genome shotgun (WGS) entry which is preliminary data.</text>
</comment>
<dbReference type="Pfam" id="PF01585">
    <property type="entry name" value="G-patch"/>
    <property type="match status" value="1"/>
</dbReference>
<dbReference type="GO" id="GO:0048024">
    <property type="term" value="P:regulation of mRNA splicing, via spliceosome"/>
    <property type="evidence" value="ECO:0007669"/>
    <property type="project" value="TreeGrafter"/>
</dbReference>
<dbReference type="Proteomes" id="UP000596742">
    <property type="component" value="Unassembled WGS sequence"/>
</dbReference>
<evidence type="ECO:0000313" key="6">
    <source>
        <dbReference type="Proteomes" id="UP000596742"/>
    </source>
</evidence>
<evidence type="ECO:0008006" key="7">
    <source>
        <dbReference type="Google" id="ProtNLM"/>
    </source>
</evidence>
<protein>
    <recommendedName>
        <fullName evidence="7">Protein SON</fullName>
    </recommendedName>
</protein>
<evidence type="ECO:0000259" key="4">
    <source>
        <dbReference type="PROSITE" id="PS50174"/>
    </source>
</evidence>
<accession>A0A8B6FVC4</accession>
<dbReference type="EMBL" id="UYJE01007384">
    <property type="protein sequence ID" value="VDI54358.1"/>
    <property type="molecule type" value="Genomic_DNA"/>
</dbReference>
<name>A0A8B6FVC4_MYTGA</name>
<dbReference type="SMART" id="SM00358">
    <property type="entry name" value="DSRM"/>
    <property type="match status" value="1"/>
</dbReference>
<dbReference type="PROSITE" id="PS50137">
    <property type="entry name" value="DS_RBD"/>
    <property type="match status" value="1"/>
</dbReference>
<dbReference type="OrthoDB" id="786951at2759"/>
<feature type="domain" description="G-patch" evidence="4">
    <location>
        <begin position="278"/>
        <end position="324"/>
    </location>
</feature>